<dbReference type="Gene3D" id="6.10.340.10">
    <property type="match status" value="1"/>
</dbReference>
<evidence type="ECO:0000256" key="10">
    <source>
        <dbReference type="SAM" id="Phobius"/>
    </source>
</evidence>
<dbReference type="EMBL" id="NOXS01000028">
    <property type="protein sequence ID" value="OYQ20376.1"/>
    <property type="molecule type" value="Genomic_DNA"/>
</dbReference>
<evidence type="ECO:0000259" key="13">
    <source>
        <dbReference type="PROSITE" id="PS50885"/>
    </source>
</evidence>
<comment type="similarity">
    <text evidence="8">Belongs to the methyl-accepting chemotaxis (MCP) protein family.</text>
</comment>
<dbReference type="PROSITE" id="PS50192">
    <property type="entry name" value="T_SNARE"/>
    <property type="match status" value="1"/>
</dbReference>
<comment type="subcellular location">
    <subcellularLocation>
        <location evidence="1">Cell inner membrane</location>
        <topology evidence="1">Multi-pass membrane protein</topology>
    </subcellularLocation>
</comment>
<feature type="domain" description="Methyl-accepting transducer" evidence="11">
    <location>
        <begin position="305"/>
        <end position="527"/>
    </location>
</feature>
<keyword evidence="3" id="KW-0997">Cell inner membrane</keyword>
<evidence type="ECO:0000256" key="7">
    <source>
        <dbReference type="ARBA" id="ARBA00023224"/>
    </source>
</evidence>
<dbReference type="PANTHER" id="PTHR32089">
    <property type="entry name" value="METHYL-ACCEPTING CHEMOTAXIS PROTEIN MCPB"/>
    <property type="match status" value="1"/>
</dbReference>
<dbReference type="InterPro" id="IPR003660">
    <property type="entry name" value="HAMP_dom"/>
</dbReference>
<feature type="transmembrane region" description="Helical" evidence="10">
    <location>
        <begin position="15"/>
        <end position="36"/>
    </location>
</feature>
<evidence type="ECO:0000313" key="15">
    <source>
        <dbReference type="Proteomes" id="UP000216361"/>
    </source>
</evidence>
<evidence type="ECO:0000256" key="9">
    <source>
        <dbReference type="PROSITE-ProRule" id="PRU00284"/>
    </source>
</evidence>
<evidence type="ECO:0000256" key="8">
    <source>
        <dbReference type="ARBA" id="ARBA00029447"/>
    </source>
</evidence>
<dbReference type="AlphaFoldDB" id="A0A255XTP7"/>
<reference evidence="14 15" key="1">
    <citation type="submission" date="2017-07" db="EMBL/GenBank/DDBJ databases">
        <title>Elstera cyanobacteriorum sp. nov., a novel bacterium isolated from cyanobacterial aggregates in a eutrophic lake.</title>
        <authorList>
            <person name="Cai H."/>
        </authorList>
    </citation>
    <scope>NUCLEOTIDE SEQUENCE [LARGE SCALE GENOMIC DNA]</scope>
    <source>
        <strain evidence="14 15">TH019</strain>
    </source>
</reference>
<dbReference type="PROSITE" id="PS50111">
    <property type="entry name" value="CHEMOTAXIS_TRANSDUC_2"/>
    <property type="match status" value="1"/>
</dbReference>
<evidence type="ECO:0000256" key="5">
    <source>
        <dbReference type="ARBA" id="ARBA00022989"/>
    </source>
</evidence>
<dbReference type="Pfam" id="PF00015">
    <property type="entry name" value="MCPsignal"/>
    <property type="match status" value="1"/>
</dbReference>
<feature type="domain" description="HAMP" evidence="13">
    <location>
        <begin position="212"/>
        <end position="265"/>
    </location>
</feature>
<sequence length="566" mass="59465">MARKISFKLGLSGRIFFIAVAVCTLGIALTSGYGMYRAIGEFDRLATASVDSAFRVFRDVLSQYGKDYRLVDGKMMIGDYTVTAEDTAATDRVTAATGAVMSILVGDTRVSTSLRFPDGKRQTGTKLVDGPIKTQVLIEGKSYRGTSNSQGTLYYVAYEPIKDASGKVIGAIGLGMLAKNFMEAMDVIVWQQGAIALGMLVLSGLSLWFALGREVKRLAVLRDRIEAVEAGDVQSTVAYTERVDEIGSLARAVDSFRRATVDRQAAMAEAAREAEQTQQRQKQLEAATAQFSGEMEGLSKSIGQAAEFLLKRVDDLRSSVTAAEHNSRTILNTAETASTNVGTVAAAAEELSGSIRDISRQMARAADTAGRGVSEAVSTNATVQELARSADRIGEVVRLINDIAGQTNLLALNATIEAARAGEAGKGFAVVASEVKSLAAQTAKATDEIQSQIAGIQAETNHVVATIGGISGTIEQISEIATSVAAAVEEQGAATDEIARNVQQAASGTHQVTQHVGSFGQTTASIQGAAEALHSVAIDLKDRATGLQGAVGAFITQLQHSSKTAA</sequence>
<keyword evidence="15" id="KW-1185">Reference proteome</keyword>
<feature type="transmembrane region" description="Helical" evidence="10">
    <location>
        <begin position="187"/>
        <end position="211"/>
    </location>
</feature>
<dbReference type="InterPro" id="IPR000727">
    <property type="entry name" value="T_SNARE_dom"/>
</dbReference>
<evidence type="ECO:0000256" key="4">
    <source>
        <dbReference type="ARBA" id="ARBA00022692"/>
    </source>
</evidence>
<gene>
    <name evidence="14" type="ORF">CHR90_04715</name>
</gene>
<evidence type="ECO:0000313" key="14">
    <source>
        <dbReference type="EMBL" id="OYQ20376.1"/>
    </source>
</evidence>
<proteinExistence type="inferred from homology"/>
<dbReference type="GO" id="GO:0007165">
    <property type="term" value="P:signal transduction"/>
    <property type="evidence" value="ECO:0007669"/>
    <property type="project" value="UniProtKB-KW"/>
</dbReference>
<keyword evidence="7 9" id="KW-0807">Transducer</keyword>
<evidence type="ECO:0008006" key="16">
    <source>
        <dbReference type="Google" id="ProtNLM"/>
    </source>
</evidence>
<keyword evidence="5 10" id="KW-1133">Transmembrane helix</keyword>
<dbReference type="GO" id="GO:0005886">
    <property type="term" value="C:plasma membrane"/>
    <property type="evidence" value="ECO:0007669"/>
    <property type="project" value="UniProtKB-SubCell"/>
</dbReference>
<evidence type="ECO:0000256" key="6">
    <source>
        <dbReference type="ARBA" id="ARBA00023136"/>
    </source>
</evidence>
<dbReference type="Gene3D" id="3.30.450.20">
    <property type="entry name" value="PAS domain"/>
    <property type="match status" value="1"/>
</dbReference>
<evidence type="ECO:0000259" key="12">
    <source>
        <dbReference type="PROSITE" id="PS50192"/>
    </source>
</evidence>
<comment type="caution">
    <text evidence="14">The sequence shown here is derived from an EMBL/GenBank/DDBJ whole genome shotgun (WGS) entry which is preliminary data.</text>
</comment>
<dbReference type="InterPro" id="IPR029151">
    <property type="entry name" value="Sensor-like_sf"/>
</dbReference>
<dbReference type="Gene3D" id="1.10.287.950">
    <property type="entry name" value="Methyl-accepting chemotaxis protein"/>
    <property type="match status" value="1"/>
</dbReference>
<dbReference type="PANTHER" id="PTHR32089:SF112">
    <property type="entry name" value="LYSOZYME-LIKE PROTEIN-RELATED"/>
    <property type="match status" value="1"/>
</dbReference>
<evidence type="ECO:0000256" key="3">
    <source>
        <dbReference type="ARBA" id="ARBA00022519"/>
    </source>
</evidence>
<dbReference type="OrthoDB" id="8320983at2"/>
<keyword evidence="6 10" id="KW-0472">Membrane</keyword>
<dbReference type="InterPro" id="IPR033463">
    <property type="entry name" value="sCache_3"/>
</dbReference>
<feature type="domain" description="T-SNARE coiled-coil homology" evidence="12">
    <location>
        <begin position="457"/>
        <end position="519"/>
    </location>
</feature>
<keyword evidence="2" id="KW-1003">Cell membrane</keyword>
<name>A0A255XTP7_9PROT</name>
<evidence type="ECO:0000259" key="11">
    <source>
        <dbReference type="PROSITE" id="PS50111"/>
    </source>
</evidence>
<dbReference type="PROSITE" id="PS50885">
    <property type="entry name" value="HAMP"/>
    <property type="match status" value="1"/>
</dbReference>
<dbReference type="SMART" id="SM00283">
    <property type="entry name" value="MA"/>
    <property type="match status" value="1"/>
</dbReference>
<dbReference type="SMART" id="SM00304">
    <property type="entry name" value="HAMP"/>
    <property type="match status" value="1"/>
</dbReference>
<dbReference type="SUPFAM" id="SSF58104">
    <property type="entry name" value="Methyl-accepting chemotaxis protein (MCP) signaling domain"/>
    <property type="match status" value="1"/>
</dbReference>
<protein>
    <recommendedName>
        <fullName evidence="16">Methyl-accepting chemotaxis protein</fullName>
    </recommendedName>
</protein>
<dbReference type="PRINTS" id="PR00260">
    <property type="entry name" value="CHEMTRNSDUCR"/>
</dbReference>
<evidence type="ECO:0000256" key="1">
    <source>
        <dbReference type="ARBA" id="ARBA00004429"/>
    </source>
</evidence>
<dbReference type="InterPro" id="IPR004090">
    <property type="entry name" value="Chemotax_Me-accpt_rcpt"/>
</dbReference>
<dbReference type="GO" id="GO:0006935">
    <property type="term" value="P:chemotaxis"/>
    <property type="evidence" value="ECO:0007669"/>
    <property type="project" value="InterPro"/>
</dbReference>
<dbReference type="Pfam" id="PF17202">
    <property type="entry name" value="sCache_3_3"/>
    <property type="match status" value="1"/>
</dbReference>
<dbReference type="Pfam" id="PF00672">
    <property type="entry name" value="HAMP"/>
    <property type="match status" value="1"/>
</dbReference>
<dbReference type="SUPFAM" id="SSF103190">
    <property type="entry name" value="Sensory domain-like"/>
    <property type="match status" value="1"/>
</dbReference>
<keyword evidence="4 10" id="KW-0812">Transmembrane</keyword>
<evidence type="ECO:0000256" key="2">
    <source>
        <dbReference type="ARBA" id="ARBA00022475"/>
    </source>
</evidence>
<dbReference type="GO" id="GO:0004888">
    <property type="term" value="F:transmembrane signaling receptor activity"/>
    <property type="evidence" value="ECO:0007669"/>
    <property type="project" value="InterPro"/>
</dbReference>
<organism evidence="14 15">
    <name type="scientific">Elstera cyanobacteriorum</name>
    <dbReference type="NCBI Taxonomy" id="2022747"/>
    <lineage>
        <taxon>Bacteria</taxon>
        <taxon>Pseudomonadati</taxon>
        <taxon>Pseudomonadota</taxon>
        <taxon>Alphaproteobacteria</taxon>
        <taxon>Rhodospirillales</taxon>
        <taxon>Rhodospirillaceae</taxon>
        <taxon>Elstera</taxon>
    </lineage>
</organism>
<dbReference type="Proteomes" id="UP000216361">
    <property type="component" value="Unassembled WGS sequence"/>
</dbReference>
<dbReference type="InterPro" id="IPR004089">
    <property type="entry name" value="MCPsignal_dom"/>
</dbReference>
<dbReference type="RefSeq" id="WP_094407839.1">
    <property type="nucleotide sequence ID" value="NZ_BMJZ01000008.1"/>
</dbReference>
<accession>A0A255XTP7</accession>